<comment type="caution">
    <text evidence="1">The sequence shown here is derived from an EMBL/GenBank/DDBJ whole genome shotgun (WGS) entry which is preliminary data.</text>
</comment>
<evidence type="ECO:0000313" key="1">
    <source>
        <dbReference type="EMBL" id="MET1257331.1"/>
    </source>
</evidence>
<organism evidence="1 2">
    <name type="scientific">Aliikangiella maris</name>
    <dbReference type="NCBI Taxonomy" id="3162458"/>
    <lineage>
        <taxon>Bacteria</taxon>
        <taxon>Pseudomonadati</taxon>
        <taxon>Pseudomonadota</taxon>
        <taxon>Gammaproteobacteria</taxon>
        <taxon>Oceanospirillales</taxon>
        <taxon>Pleioneaceae</taxon>
        <taxon>Aliikangiella</taxon>
    </lineage>
</organism>
<name>A0ABV2BZI0_9GAMM</name>
<dbReference type="PANTHER" id="PTHR30313:SF2">
    <property type="entry name" value="DNA PRIMASE"/>
    <property type="match status" value="1"/>
</dbReference>
<dbReference type="InterPro" id="IPR036977">
    <property type="entry name" value="DNA_primase_Znf_CHC2"/>
</dbReference>
<dbReference type="SMART" id="SM00400">
    <property type="entry name" value="ZnF_CHCC"/>
    <property type="match status" value="1"/>
</dbReference>
<protein>
    <submittedName>
        <fullName evidence="1">CHC2 zinc finger domain-containing protein</fullName>
    </submittedName>
</protein>
<dbReference type="SUPFAM" id="SSF57783">
    <property type="entry name" value="Zinc beta-ribbon"/>
    <property type="match status" value="1"/>
</dbReference>
<gene>
    <name evidence="1" type="ORF">ABVT43_19485</name>
</gene>
<dbReference type="InterPro" id="IPR050219">
    <property type="entry name" value="DnaG_primase"/>
</dbReference>
<accession>A0ABV2BZI0</accession>
<dbReference type="InterPro" id="IPR002694">
    <property type="entry name" value="Znf_CHC2"/>
</dbReference>
<sequence>MVLGIDKVLGDSAMARLSDELIGRIKHEVSLVRLVEAKGFTLKPHGKDYVMCCPFHQDDTASLVITPSKNLWHCMGACQEGGSVVDWVMKTEGVSFKHAIELLKNDLPHLAAESNESPKVVKKKYKAEITAHLSL</sequence>
<dbReference type="Proteomes" id="UP001548189">
    <property type="component" value="Unassembled WGS sequence"/>
</dbReference>
<evidence type="ECO:0000313" key="2">
    <source>
        <dbReference type="Proteomes" id="UP001548189"/>
    </source>
</evidence>
<dbReference type="Gene3D" id="3.90.580.10">
    <property type="entry name" value="Zinc finger, CHC2-type domain"/>
    <property type="match status" value="1"/>
</dbReference>
<dbReference type="PANTHER" id="PTHR30313">
    <property type="entry name" value="DNA PRIMASE"/>
    <property type="match status" value="1"/>
</dbReference>
<reference evidence="1 2" key="1">
    <citation type="submission" date="2024-06" db="EMBL/GenBank/DDBJ databases">
        <authorList>
            <person name="Li F."/>
        </authorList>
    </citation>
    <scope>NUCLEOTIDE SEQUENCE [LARGE SCALE GENOMIC DNA]</scope>
    <source>
        <strain evidence="1 2">GXAS 311</strain>
    </source>
</reference>
<keyword evidence="2" id="KW-1185">Reference proteome</keyword>
<dbReference type="Pfam" id="PF01807">
    <property type="entry name" value="Zn_ribbon_DnaG"/>
    <property type="match status" value="1"/>
</dbReference>
<proteinExistence type="predicted"/>
<dbReference type="EMBL" id="JBEVCJ010000047">
    <property type="protein sequence ID" value="MET1257331.1"/>
    <property type="molecule type" value="Genomic_DNA"/>
</dbReference>